<dbReference type="EMBL" id="JAGGLU010000006">
    <property type="protein sequence ID" value="MBP2058092.1"/>
    <property type="molecule type" value="Genomic_DNA"/>
</dbReference>
<dbReference type="InterPro" id="IPR000281">
    <property type="entry name" value="HTH_RpiR"/>
</dbReference>
<evidence type="ECO:0000259" key="1">
    <source>
        <dbReference type="PROSITE" id="PS51071"/>
    </source>
</evidence>
<dbReference type="InterPro" id="IPR046348">
    <property type="entry name" value="SIS_dom_sf"/>
</dbReference>
<sequence>MNEKQYDIFYILNRFINDTSDSIDSILAKYFIDNYYDAKNFNIYNIAAECNVSRASIRRFAEKIGYKNFQNLKKEMILYSKKPQNLNKINYRKQLTNTIVSMTEELNQRMDTNQVSVICRKIKEAVHFYIICFGASLSAVKDFQVRLSAQGKIFKLVHNREDIQALKEIVTKEDLLIVISISGRSALAYQDMFKKLDMLKMLVTVDRIDDFSDDYDDVYFLSHLDHSHDPSMYRKYGLNYFLDILANEYE</sequence>
<gene>
    <name evidence="2" type="ORF">J2Z60_001269</name>
</gene>
<dbReference type="InterPro" id="IPR047640">
    <property type="entry name" value="RpiR-like"/>
</dbReference>
<reference evidence="2 3" key="1">
    <citation type="submission" date="2021-03" db="EMBL/GenBank/DDBJ databases">
        <title>Genomic Encyclopedia of Type Strains, Phase IV (KMG-IV): sequencing the most valuable type-strain genomes for metagenomic binning, comparative biology and taxonomic classification.</title>
        <authorList>
            <person name="Goeker M."/>
        </authorList>
    </citation>
    <scope>NUCLEOTIDE SEQUENCE [LARGE SCALE GENOMIC DNA]</scope>
    <source>
        <strain evidence="2 3">DSM 101872</strain>
    </source>
</reference>
<dbReference type="RefSeq" id="WP_209686839.1">
    <property type="nucleotide sequence ID" value="NZ_JAGGLU010000006.1"/>
</dbReference>
<dbReference type="Gene3D" id="1.10.10.10">
    <property type="entry name" value="Winged helix-like DNA-binding domain superfamily/Winged helix DNA-binding domain"/>
    <property type="match status" value="1"/>
</dbReference>
<evidence type="ECO:0000313" key="2">
    <source>
        <dbReference type="EMBL" id="MBP2058092.1"/>
    </source>
</evidence>
<dbReference type="InterPro" id="IPR036388">
    <property type="entry name" value="WH-like_DNA-bd_sf"/>
</dbReference>
<name>A0ABS4MEH2_9LACO</name>
<accession>A0ABS4MEH2</accession>
<dbReference type="PROSITE" id="PS51071">
    <property type="entry name" value="HTH_RPIR"/>
    <property type="match status" value="1"/>
</dbReference>
<dbReference type="Proteomes" id="UP001519292">
    <property type="component" value="Unassembled WGS sequence"/>
</dbReference>
<dbReference type="PANTHER" id="PTHR30514:SF10">
    <property type="entry name" value="MURR_RPIR FAMILY TRANSCRIPTIONAL REGULATOR"/>
    <property type="match status" value="1"/>
</dbReference>
<feature type="domain" description="HTH rpiR-type" evidence="1">
    <location>
        <begin position="7"/>
        <end position="83"/>
    </location>
</feature>
<keyword evidence="3" id="KW-1185">Reference proteome</keyword>
<dbReference type="GO" id="GO:0003677">
    <property type="term" value="F:DNA binding"/>
    <property type="evidence" value="ECO:0007669"/>
    <property type="project" value="UniProtKB-KW"/>
</dbReference>
<dbReference type="PANTHER" id="PTHR30514">
    <property type="entry name" value="GLUCOKINASE"/>
    <property type="match status" value="1"/>
</dbReference>
<dbReference type="SUPFAM" id="SSF46689">
    <property type="entry name" value="Homeodomain-like"/>
    <property type="match status" value="1"/>
</dbReference>
<comment type="caution">
    <text evidence="2">The sequence shown here is derived from an EMBL/GenBank/DDBJ whole genome shotgun (WGS) entry which is preliminary data.</text>
</comment>
<proteinExistence type="predicted"/>
<dbReference type="SUPFAM" id="SSF53697">
    <property type="entry name" value="SIS domain"/>
    <property type="match status" value="1"/>
</dbReference>
<keyword evidence="2" id="KW-0238">DNA-binding</keyword>
<evidence type="ECO:0000313" key="3">
    <source>
        <dbReference type="Proteomes" id="UP001519292"/>
    </source>
</evidence>
<protein>
    <submittedName>
        <fullName evidence="2">DNA-binding MurR/RpiR family transcriptional regulator</fullName>
    </submittedName>
</protein>
<dbReference type="Pfam" id="PF01418">
    <property type="entry name" value="HTH_6"/>
    <property type="match status" value="1"/>
</dbReference>
<dbReference type="InterPro" id="IPR009057">
    <property type="entry name" value="Homeodomain-like_sf"/>
</dbReference>
<dbReference type="Gene3D" id="3.40.50.10490">
    <property type="entry name" value="Glucose-6-phosphate isomerase like protein, domain 1"/>
    <property type="match status" value="1"/>
</dbReference>
<organism evidence="2 3">
    <name type="scientific">Lactobacillus colini</name>
    <dbReference type="NCBI Taxonomy" id="1819254"/>
    <lineage>
        <taxon>Bacteria</taxon>
        <taxon>Bacillati</taxon>
        <taxon>Bacillota</taxon>
        <taxon>Bacilli</taxon>
        <taxon>Lactobacillales</taxon>
        <taxon>Lactobacillaceae</taxon>
        <taxon>Lactobacillus</taxon>
    </lineage>
</organism>